<gene>
    <name evidence="1" type="ORF">S12H4_57207</name>
</gene>
<comment type="caution">
    <text evidence="1">The sequence shown here is derived from an EMBL/GenBank/DDBJ whole genome shotgun (WGS) entry which is preliminary data.</text>
</comment>
<dbReference type="EMBL" id="BARW01036957">
    <property type="protein sequence ID" value="GAJ21735.1"/>
    <property type="molecule type" value="Genomic_DNA"/>
</dbReference>
<protein>
    <submittedName>
        <fullName evidence="1">Uncharacterized protein</fullName>
    </submittedName>
</protein>
<proteinExistence type="predicted"/>
<accession>X1W1C9</accession>
<reference evidence="1" key="1">
    <citation type="journal article" date="2014" name="Front. Microbiol.">
        <title>High frequency of phylogenetically diverse reductive dehalogenase-homologous genes in deep subseafloor sedimentary metagenomes.</title>
        <authorList>
            <person name="Kawai M."/>
            <person name="Futagami T."/>
            <person name="Toyoda A."/>
            <person name="Takaki Y."/>
            <person name="Nishi S."/>
            <person name="Hori S."/>
            <person name="Arai W."/>
            <person name="Tsubouchi T."/>
            <person name="Morono Y."/>
            <person name="Uchiyama I."/>
            <person name="Ito T."/>
            <person name="Fujiyama A."/>
            <person name="Inagaki F."/>
            <person name="Takami H."/>
        </authorList>
    </citation>
    <scope>NUCLEOTIDE SEQUENCE</scope>
    <source>
        <strain evidence="1">Expedition CK06-06</strain>
    </source>
</reference>
<name>X1W1C9_9ZZZZ</name>
<feature type="non-terminal residue" evidence="1">
    <location>
        <position position="56"/>
    </location>
</feature>
<dbReference type="AlphaFoldDB" id="X1W1C9"/>
<organism evidence="1">
    <name type="scientific">marine sediment metagenome</name>
    <dbReference type="NCBI Taxonomy" id="412755"/>
    <lineage>
        <taxon>unclassified sequences</taxon>
        <taxon>metagenomes</taxon>
        <taxon>ecological metagenomes</taxon>
    </lineage>
</organism>
<sequence>MRIINSHTAKMLEAIMLGDFNTVIKKSNEVAKAGNAIMRMFFPDGKKVDQWFTEVG</sequence>
<evidence type="ECO:0000313" key="1">
    <source>
        <dbReference type="EMBL" id="GAJ21735.1"/>
    </source>
</evidence>